<comment type="subcellular location">
    <subcellularLocation>
        <location evidence="1">Membrane</location>
        <topology evidence="1">Multi-pass membrane protein</topology>
    </subcellularLocation>
</comment>
<organism evidence="9 10">
    <name type="scientific">Cucurbita argyrosperma subsp. sororia</name>
    <dbReference type="NCBI Taxonomy" id="37648"/>
    <lineage>
        <taxon>Eukaryota</taxon>
        <taxon>Viridiplantae</taxon>
        <taxon>Streptophyta</taxon>
        <taxon>Embryophyta</taxon>
        <taxon>Tracheophyta</taxon>
        <taxon>Spermatophyta</taxon>
        <taxon>Magnoliopsida</taxon>
        <taxon>eudicotyledons</taxon>
        <taxon>Gunneridae</taxon>
        <taxon>Pentapetalae</taxon>
        <taxon>rosids</taxon>
        <taxon>fabids</taxon>
        <taxon>Cucurbitales</taxon>
        <taxon>Cucurbitaceae</taxon>
        <taxon>Cucurbiteae</taxon>
        <taxon>Cucurbita</taxon>
    </lineage>
</organism>
<dbReference type="GO" id="GO:0006629">
    <property type="term" value="P:lipid metabolic process"/>
    <property type="evidence" value="ECO:0007669"/>
    <property type="project" value="InterPro"/>
</dbReference>
<comment type="similarity">
    <text evidence="2">Belongs to the steroid 5-alpha reductase family.</text>
</comment>
<feature type="transmembrane region" description="Helical" evidence="7">
    <location>
        <begin position="324"/>
        <end position="345"/>
    </location>
</feature>
<evidence type="ECO:0000256" key="5">
    <source>
        <dbReference type="ARBA" id="ARBA00023136"/>
    </source>
</evidence>
<feature type="transmembrane region" description="Helical" evidence="7">
    <location>
        <begin position="394"/>
        <end position="411"/>
    </location>
</feature>
<dbReference type="InterPro" id="IPR001104">
    <property type="entry name" value="3-oxo-5_a-steroid_4-DH_C"/>
</dbReference>
<evidence type="ECO:0000256" key="7">
    <source>
        <dbReference type="SAM" id="Phobius"/>
    </source>
</evidence>
<dbReference type="GO" id="GO:0016020">
    <property type="term" value="C:membrane"/>
    <property type="evidence" value="ECO:0007669"/>
    <property type="project" value="UniProtKB-SubCell"/>
</dbReference>
<feature type="transmembrane region" description="Helical" evidence="7">
    <location>
        <begin position="357"/>
        <end position="374"/>
    </location>
</feature>
<dbReference type="InterPro" id="IPR039357">
    <property type="entry name" value="SRD5A/TECR"/>
</dbReference>
<keyword evidence="10" id="KW-1185">Reference proteome</keyword>
<dbReference type="PANTHER" id="PTHR10556">
    <property type="entry name" value="3-OXO-5-ALPHA-STEROID 4-DEHYDROGENASE"/>
    <property type="match status" value="1"/>
</dbReference>
<evidence type="ECO:0000256" key="2">
    <source>
        <dbReference type="ARBA" id="ARBA00007742"/>
    </source>
</evidence>
<reference evidence="9 10" key="1">
    <citation type="journal article" date="2021" name="Hortic Res">
        <title>The domestication of Cucurbita argyrosperma as revealed by the genome of its wild relative.</title>
        <authorList>
            <person name="Barrera-Redondo J."/>
            <person name="Sanchez-de la Vega G."/>
            <person name="Aguirre-Liguori J.A."/>
            <person name="Castellanos-Morales G."/>
            <person name="Gutierrez-Guerrero Y.T."/>
            <person name="Aguirre-Dugua X."/>
            <person name="Aguirre-Planter E."/>
            <person name="Tenaillon M.I."/>
            <person name="Lira-Saade R."/>
            <person name="Eguiarte L.E."/>
        </authorList>
    </citation>
    <scope>NUCLEOTIDE SEQUENCE [LARGE SCALE GENOMIC DNA]</scope>
    <source>
        <strain evidence="9">JBR-2021</strain>
    </source>
</reference>
<feature type="transmembrane region" description="Helical" evidence="7">
    <location>
        <begin position="66"/>
        <end position="86"/>
    </location>
</feature>
<comment type="caution">
    <text evidence="9">The sequence shown here is derived from an EMBL/GenBank/DDBJ whole genome shotgun (WGS) entry which is preliminary data.</text>
</comment>
<feature type="transmembrane region" description="Helical" evidence="7">
    <location>
        <begin position="288"/>
        <end position="312"/>
    </location>
</feature>
<sequence length="497" mass="55801">MGILSAFLFPPPPSTFVNVMTVVSSTAMGMAGISEINGKHLQYSKFWNANSSPKAPSEETKLSSKYGMLLAYTPAFLAGAASFWFFPSDNERILVLKAALTLHFFKRIFEVLFIHKYSSKMVFDTAIKISFSYCLSTVIMIYTQHLSQGLPEPPIDLKNIGIALFLIGIIGNFYHHFLLSKTRKPGETGNSIPCASAPAPPFIWLEGAMPQGNEQRRRPPPPPLPPPSSGPSPMPTFLFSPFSSPFLLALSSLTMLSILVLATSEFLGRHLQYSKFWSPKTSSNKIHLPSRSAMLLCYVPAFAVASISLFLLLLPRYNNSSTRIFLINSLLLIHFFKRIFEVVFVHKYSNKMGLSDAIRVSITYVLLTASTIYSQMVSQNLEEPQIDLRAAGLAMYWIGITGNLYHHVLLAKLRKEGDREYRIPRGGMFEVIVCPHYLFEMVEFLGLAFVSQTLFPMVFAFGSALFLVGRSYATRNWYVSKFEDFPRHVKAILPFVF</sequence>
<feature type="transmembrane region" description="Helical" evidence="7">
    <location>
        <begin position="246"/>
        <end position="267"/>
    </location>
</feature>
<dbReference type="Pfam" id="PF02544">
    <property type="entry name" value="Steroid_dh"/>
    <property type="match status" value="1"/>
</dbReference>
<evidence type="ECO:0000256" key="1">
    <source>
        <dbReference type="ARBA" id="ARBA00004141"/>
    </source>
</evidence>
<evidence type="ECO:0000313" key="10">
    <source>
        <dbReference type="Proteomes" id="UP000685013"/>
    </source>
</evidence>
<dbReference type="Proteomes" id="UP000685013">
    <property type="component" value="Chromosome 4"/>
</dbReference>
<dbReference type="EMBL" id="JAGKQH010000004">
    <property type="protein sequence ID" value="KAG6601243.1"/>
    <property type="molecule type" value="Genomic_DNA"/>
</dbReference>
<evidence type="ECO:0000256" key="3">
    <source>
        <dbReference type="ARBA" id="ARBA00022692"/>
    </source>
</evidence>
<feature type="non-terminal residue" evidence="9">
    <location>
        <position position="1"/>
    </location>
</feature>
<feature type="domain" description="3-oxo-5-alpha-steroid 4-dehydrogenase C-terminal" evidence="8">
    <location>
        <begin position="388"/>
        <end position="497"/>
    </location>
</feature>
<dbReference type="PANTHER" id="PTHR10556:SF35">
    <property type="entry name" value="3-OXO-5-ALPHA-STEROID 4-DEHYDROGENASE FAMILY PROTEIN"/>
    <property type="match status" value="1"/>
</dbReference>
<evidence type="ECO:0000313" key="9">
    <source>
        <dbReference type="EMBL" id="KAG6601243.1"/>
    </source>
</evidence>
<feature type="compositionally biased region" description="Pro residues" evidence="6">
    <location>
        <begin position="220"/>
        <end position="230"/>
    </location>
</feature>
<evidence type="ECO:0000259" key="8">
    <source>
        <dbReference type="Pfam" id="PF02544"/>
    </source>
</evidence>
<dbReference type="PROSITE" id="PS50244">
    <property type="entry name" value="S5A_REDUCTASE"/>
    <property type="match status" value="2"/>
</dbReference>
<feature type="transmembrane region" description="Helical" evidence="7">
    <location>
        <begin position="126"/>
        <end position="143"/>
    </location>
</feature>
<feature type="transmembrane region" description="Helical" evidence="7">
    <location>
        <begin position="155"/>
        <end position="174"/>
    </location>
</feature>
<dbReference type="GO" id="GO:0016627">
    <property type="term" value="F:oxidoreductase activity, acting on the CH-CH group of donors"/>
    <property type="evidence" value="ECO:0007669"/>
    <property type="project" value="InterPro"/>
</dbReference>
<keyword evidence="4 7" id="KW-1133">Transmembrane helix</keyword>
<protein>
    <submittedName>
        <fullName evidence="9">3-oxo-5-alpha-steroid 4-dehydrogenase 2</fullName>
    </submittedName>
</protein>
<gene>
    <name evidence="9" type="primary">SRD5A2</name>
    <name evidence="9" type="ORF">SDJN03_06476</name>
</gene>
<keyword evidence="5 7" id="KW-0472">Membrane</keyword>
<feature type="region of interest" description="Disordered" evidence="6">
    <location>
        <begin position="211"/>
        <end position="230"/>
    </location>
</feature>
<accession>A0AAV6NPU1</accession>
<keyword evidence="3 7" id="KW-0812">Transmembrane</keyword>
<proteinExistence type="inferred from homology"/>
<name>A0AAV6NPU1_9ROSI</name>
<evidence type="ECO:0000256" key="4">
    <source>
        <dbReference type="ARBA" id="ARBA00022989"/>
    </source>
</evidence>
<evidence type="ECO:0000256" key="6">
    <source>
        <dbReference type="SAM" id="MobiDB-lite"/>
    </source>
</evidence>
<feature type="transmembrane region" description="Helical" evidence="7">
    <location>
        <begin position="445"/>
        <end position="468"/>
    </location>
</feature>
<dbReference type="AlphaFoldDB" id="A0AAV6NPU1"/>